<sequence>MGEKGPSTNDAAGNDDVRWVDFAPDDPENPFNFSPARKRIITALGVFFTAEVAATAGAYVQGITGMESDLNNRHELSLAGISLYALGFSLPPLILAPFSEAYGRRNIFLASHLLYTIFFLCVGFADNISTVLIGRFLQGAFGSTGSTLTGGLLSDIFQTQDRGGPMALFATAAIAGTGFGPFWAGWVAQRQSLGWRWIQYIQAIFTGGGFLAMVVFLSETRGSVLLARRAAKLRKETGDQRYKARAEEERASMAVLLKVSLTRPLWLLVSEPIVLFFSLWISLLWGVMFSLLESIGLVAALHGFTEGQTGLVFLAIVFAAVLGQLTNSIQNRLYMRNVARKGPEARLYLAMGSAVAFPVGCFIYGWTSYSDVSIAGPIVGIVILMWGVHGVYLAVFNYLADSYLTYASSALAAQSFSRNLFAMAVPLFAEQVYEGHLGYHWASSLAGFLGAALGVVPFVLFFYGKQIRAKSRFSLQLQKMEKEQEEREEREKQNKRAEA</sequence>
<reference evidence="8 9" key="1">
    <citation type="journal article" date="2018" name="Mol. Biol. Evol.">
        <title>Broad Genomic Sampling Reveals a Smut Pathogenic Ancestry of the Fungal Clade Ustilaginomycotina.</title>
        <authorList>
            <person name="Kijpornyongpan T."/>
            <person name="Mondo S.J."/>
            <person name="Barry K."/>
            <person name="Sandor L."/>
            <person name="Lee J."/>
            <person name="Lipzen A."/>
            <person name="Pangilinan J."/>
            <person name="LaButti K."/>
            <person name="Hainaut M."/>
            <person name="Henrissat B."/>
            <person name="Grigoriev I.V."/>
            <person name="Spatafora J.W."/>
            <person name="Aime M.C."/>
        </authorList>
    </citation>
    <scope>NUCLEOTIDE SEQUENCE [LARGE SCALE GENOMIC DNA]</scope>
    <source>
        <strain evidence="8 9">MCA 5214</strain>
    </source>
</reference>
<dbReference type="InterPro" id="IPR011701">
    <property type="entry name" value="MFS"/>
</dbReference>
<feature type="region of interest" description="Disordered" evidence="5">
    <location>
        <begin position="480"/>
        <end position="499"/>
    </location>
</feature>
<evidence type="ECO:0000256" key="5">
    <source>
        <dbReference type="SAM" id="MobiDB-lite"/>
    </source>
</evidence>
<feature type="transmembrane region" description="Helical" evidence="6">
    <location>
        <begin position="441"/>
        <end position="463"/>
    </location>
</feature>
<dbReference type="PROSITE" id="PS50850">
    <property type="entry name" value="MFS"/>
    <property type="match status" value="1"/>
</dbReference>
<keyword evidence="4 6" id="KW-0472">Membrane</keyword>
<name>A0A316UXC4_9BASI</name>
<gene>
    <name evidence="8" type="ORF">BDZ90DRAFT_218910</name>
</gene>
<feature type="transmembrane region" description="Helical" evidence="6">
    <location>
        <begin position="197"/>
        <end position="218"/>
    </location>
</feature>
<keyword evidence="3 6" id="KW-1133">Transmembrane helix</keyword>
<evidence type="ECO:0000256" key="6">
    <source>
        <dbReference type="SAM" id="Phobius"/>
    </source>
</evidence>
<dbReference type="InterPro" id="IPR020846">
    <property type="entry name" value="MFS_dom"/>
</dbReference>
<feature type="transmembrane region" description="Helical" evidence="6">
    <location>
        <begin position="378"/>
        <end position="399"/>
    </location>
</feature>
<organism evidence="8 9">
    <name type="scientific">Jaminaea rosea</name>
    <dbReference type="NCBI Taxonomy" id="1569628"/>
    <lineage>
        <taxon>Eukaryota</taxon>
        <taxon>Fungi</taxon>
        <taxon>Dikarya</taxon>
        <taxon>Basidiomycota</taxon>
        <taxon>Ustilaginomycotina</taxon>
        <taxon>Exobasidiomycetes</taxon>
        <taxon>Microstromatales</taxon>
        <taxon>Microstromatales incertae sedis</taxon>
        <taxon>Jaminaea</taxon>
    </lineage>
</organism>
<feature type="transmembrane region" description="Helical" evidence="6">
    <location>
        <begin position="265"/>
        <end position="288"/>
    </location>
</feature>
<evidence type="ECO:0000259" key="7">
    <source>
        <dbReference type="PROSITE" id="PS50850"/>
    </source>
</evidence>
<dbReference type="RefSeq" id="XP_025363185.1">
    <property type="nucleotide sequence ID" value="XM_025504382.1"/>
</dbReference>
<dbReference type="Pfam" id="PF07690">
    <property type="entry name" value="MFS_1"/>
    <property type="match status" value="1"/>
</dbReference>
<keyword evidence="9" id="KW-1185">Reference proteome</keyword>
<dbReference type="GeneID" id="37026205"/>
<feature type="transmembrane region" description="Helical" evidence="6">
    <location>
        <begin position="76"/>
        <end position="95"/>
    </location>
</feature>
<dbReference type="InterPro" id="IPR005829">
    <property type="entry name" value="Sugar_transporter_CS"/>
</dbReference>
<dbReference type="PANTHER" id="PTHR23502:SF134">
    <property type="entry name" value="MAJOR FACILITATOR SUPERFAMILY (MFS) PROFILE DOMAIN-CONTAINING PROTEIN-RELATED"/>
    <property type="match status" value="1"/>
</dbReference>
<dbReference type="PANTHER" id="PTHR23502">
    <property type="entry name" value="MAJOR FACILITATOR SUPERFAMILY"/>
    <property type="match status" value="1"/>
</dbReference>
<feature type="transmembrane region" description="Helical" evidence="6">
    <location>
        <begin position="411"/>
        <end position="429"/>
    </location>
</feature>
<dbReference type="SUPFAM" id="SSF103473">
    <property type="entry name" value="MFS general substrate transporter"/>
    <property type="match status" value="1"/>
</dbReference>
<feature type="transmembrane region" description="Helical" evidence="6">
    <location>
        <begin position="40"/>
        <end position="64"/>
    </location>
</feature>
<feature type="domain" description="Major facilitator superfamily (MFS) profile" evidence="7">
    <location>
        <begin position="38"/>
        <end position="469"/>
    </location>
</feature>
<dbReference type="InterPro" id="IPR036259">
    <property type="entry name" value="MFS_trans_sf"/>
</dbReference>
<evidence type="ECO:0000256" key="1">
    <source>
        <dbReference type="ARBA" id="ARBA00004141"/>
    </source>
</evidence>
<feature type="transmembrane region" description="Helical" evidence="6">
    <location>
        <begin position="166"/>
        <end position="185"/>
    </location>
</feature>
<feature type="transmembrane region" description="Helical" evidence="6">
    <location>
        <begin position="107"/>
        <end position="125"/>
    </location>
</feature>
<accession>A0A316UXC4</accession>
<feature type="transmembrane region" description="Helical" evidence="6">
    <location>
        <begin position="131"/>
        <end position="154"/>
    </location>
</feature>
<dbReference type="AlphaFoldDB" id="A0A316UXC4"/>
<keyword evidence="2 6" id="KW-0812">Transmembrane</keyword>
<comment type="subcellular location">
    <subcellularLocation>
        <location evidence="1">Membrane</location>
        <topology evidence="1">Multi-pass membrane protein</topology>
    </subcellularLocation>
</comment>
<dbReference type="Proteomes" id="UP000245884">
    <property type="component" value="Unassembled WGS sequence"/>
</dbReference>
<evidence type="ECO:0000256" key="2">
    <source>
        <dbReference type="ARBA" id="ARBA00022692"/>
    </source>
</evidence>
<evidence type="ECO:0000313" key="8">
    <source>
        <dbReference type="EMBL" id="PWN28573.1"/>
    </source>
</evidence>
<dbReference type="FunFam" id="1.20.1250.20:FF:000082">
    <property type="entry name" value="MFS multidrug transporter, putative"/>
    <property type="match status" value="1"/>
</dbReference>
<dbReference type="OrthoDB" id="5376138at2759"/>
<protein>
    <submittedName>
        <fullName evidence="8">MFS general substrate transporter</fullName>
    </submittedName>
</protein>
<evidence type="ECO:0000313" key="9">
    <source>
        <dbReference type="Proteomes" id="UP000245884"/>
    </source>
</evidence>
<feature type="transmembrane region" description="Helical" evidence="6">
    <location>
        <begin position="347"/>
        <end position="366"/>
    </location>
</feature>
<proteinExistence type="predicted"/>
<dbReference type="GO" id="GO:0022857">
    <property type="term" value="F:transmembrane transporter activity"/>
    <property type="evidence" value="ECO:0007669"/>
    <property type="project" value="InterPro"/>
</dbReference>
<dbReference type="GO" id="GO:0042908">
    <property type="term" value="P:xenobiotic transport"/>
    <property type="evidence" value="ECO:0007669"/>
    <property type="project" value="UniProtKB-ARBA"/>
</dbReference>
<dbReference type="PROSITE" id="PS00216">
    <property type="entry name" value="SUGAR_TRANSPORT_1"/>
    <property type="match status" value="1"/>
</dbReference>
<evidence type="ECO:0000256" key="4">
    <source>
        <dbReference type="ARBA" id="ARBA00023136"/>
    </source>
</evidence>
<dbReference type="GO" id="GO:0140115">
    <property type="term" value="P:export across plasma membrane"/>
    <property type="evidence" value="ECO:0007669"/>
    <property type="project" value="UniProtKB-ARBA"/>
</dbReference>
<dbReference type="STRING" id="1569628.A0A316UXC4"/>
<dbReference type="EMBL" id="KZ819665">
    <property type="protein sequence ID" value="PWN28573.1"/>
    <property type="molecule type" value="Genomic_DNA"/>
</dbReference>
<evidence type="ECO:0000256" key="3">
    <source>
        <dbReference type="ARBA" id="ARBA00022989"/>
    </source>
</evidence>
<dbReference type="GO" id="GO:0005886">
    <property type="term" value="C:plasma membrane"/>
    <property type="evidence" value="ECO:0007669"/>
    <property type="project" value="TreeGrafter"/>
</dbReference>
<feature type="transmembrane region" description="Helical" evidence="6">
    <location>
        <begin position="308"/>
        <end position="326"/>
    </location>
</feature>
<dbReference type="Gene3D" id="1.20.1250.20">
    <property type="entry name" value="MFS general substrate transporter like domains"/>
    <property type="match status" value="1"/>
</dbReference>